<dbReference type="PROSITE" id="PS50893">
    <property type="entry name" value="ABC_TRANSPORTER_2"/>
    <property type="match status" value="1"/>
</dbReference>
<keyword evidence="6" id="KW-1185">Reference proteome</keyword>
<evidence type="ECO:0000259" key="4">
    <source>
        <dbReference type="PROSITE" id="PS50893"/>
    </source>
</evidence>
<keyword evidence="2" id="KW-0547">Nucleotide-binding</keyword>
<dbReference type="InterPro" id="IPR003439">
    <property type="entry name" value="ABC_transporter-like_ATP-bd"/>
</dbReference>
<dbReference type="InterPro" id="IPR008995">
    <property type="entry name" value="Mo/tungstate-bd_C_term_dom"/>
</dbReference>
<dbReference type="InterPro" id="IPR005116">
    <property type="entry name" value="Transp-assoc_OB_typ1"/>
</dbReference>
<dbReference type="RefSeq" id="WP_348386964.1">
    <property type="nucleotide sequence ID" value="NZ_CP134146.1"/>
</dbReference>
<dbReference type="Gene3D" id="2.40.50.100">
    <property type="match status" value="1"/>
</dbReference>
<keyword evidence="1" id="KW-0813">Transport</keyword>
<dbReference type="InterPro" id="IPR017871">
    <property type="entry name" value="ABC_transporter-like_CS"/>
</dbReference>
<dbReference type="PANTHER" id="PTHR43514:SF4">
    <property type="entry name" value="ABC TRANSPORTER I FAMILY MEMBER 10"/>
    <property type="match status" value="1"/>
</dbReference>
<reference evidence="6" key="1">
    <citation type="submission" date="2023-09" db="EMBL/GenBank/DDBJ databases">
        <authorList>
            <person name="Li S."/>
            <person name="Li X."/>
            <person name="Zhang C."/>
            <person name="Zhao Z."/>
        </authorList>
    </citation>
    <scope>NUCLEOTIDE SEQUENCE [LARGE SCALE GENOMIC DNA]</scope>
    <source>
        <strain evidence="6">SQ345</strain>
    </source>
</reference>
<dbReference type="Pfam" id="PF03459">
    <property type="entry name" value="TOBE"/>
    <property type="match status" value="1"/>
</dbReference>
<dbReference type="InterPro" id="IPR011868">
    <property type="entry name" value="ModC_ABC_ATP-bd"/>
</dbReference>
<dbReference type="GO" id="GO:0005524">
    <property type="term" value="F:ATP binding"/>
    <property type="evidence" value="ECO:0007669"/>
    <property type="project" value="UniProtKB-KW"/>
</dbReference>
<dbReference type="SUPFAM" id="SSF50331">
    <property type="entry name" value="MOP-like"/>
    <property type="match status" value="1"/>
</dbReference>
<evidence type="ECO:0000256" key="3">
    <source>
        <dbReference type="ARBA" id="ARBA00022840"/>
    </source>
</evidence>
<sequence length="361" mass="40406">MTIALNIRLDYDNFNLVSQEQIPLKGITGILGHSGSGKTSLLRIIAGLNANASGTVKFADTTLQNTDKNIFIKSERRNIGFVFQDARLFPHLDVWGNLQFAAKRCQSSRITIDEVISLTQIEHLQSRHIGRLSAGEKQRVALARAILAEPKLLLLDEPLSALDNKARSKMVELLRNINLRLDLPMLYVSHSVVEIQQLADNVLVMENGKVIQRGHVHQVINQLHESVTSSQTIQTSLSLKIQQHLPNFGLTQLGFINAQPGNPRLYANVVNKDINSHLRCYILATDISIVLQKPEETSVINNLHGVINNIQRLSRNSAQITVNACEQDFLVKLTRYSVEKLKLDIGKSVFIQFKANAIRSY</sequence>
<dbReference type="PROSITE" id="PS00211">
    <property type="entry name" value="ABC_TRANSPORTER_1"/>
    <property type="match status" value="1"/>
</dbReference>
<dbReference type="Pfam" id="PF00005">
    <property type="entry name" value="ABC_tran"/>
    <property type="match status" value="1"/>
</dbReference>
<dbReference type="Proteomes" id="UP001248581">
    <property type="component" value="Chromosome"/>
</dbReference>
<organism evidence="5 6">
    <name type="scientific">Thalassotalea nanhaiensis</name>
    <dbReference type="NCBI Taxonomy" id="3065648"/>
    <lineage>
        <taxon>Bacteria</taxon>
        <taxon>Pseudomonadati</taxon>
        <taxon>Pseudomonadota</taxon>
        <taxon>Gammaproteobacteria</taxon>
        <taxon>Alteromonadales</taxon>
        <taxon>Colwelliaceae</taxon>
        <taxon>Thalassotalea</taxon>
    </lineage>
</organism>
<accession>A0ABY9TJ41</accession>
<dbReference type="InterPro" id="IPR050334">
    <property type="entry name" value="Molybdenum_import_ModC"/>
</dbReference>
<dbReference type="SMART" id="SM00382">
    <property type="entry name" value="AAA"/>
    <property type="match status" value="1"/>
</dbReference>
<evidence type="ECO:0000256" key="1">
    <source>
        <dbReference type="ARBA" id="ARBA00022448"/>
    </source>
</evidence>
<evidence type="ECO:0000256" key="2">
    <source>
        <dbReference type="ARBA" id="ARBA00022741"/>
    </source>
</evidence>
<dbReference type="EMBL" id="CP134146">
    <property type="protein sequence ID" value="WNC67805.1"/>
    <property type="molecule type" value="Genomic_DNA"/>
</dbReference>
<dbReference type="InterPro" id="IPR027417">
    <property type="entry name" value="P-loop_NTPase"/>
</dbReference>
<proteinExistence type="predicted"/>
<evidence type="ECO:0000313" key="5">
    <source>
        <dbReference type="EMBL" id="WNC67805.1"/>
    </source>
</evidence>
<dbReference type="PANTHER" id="PTHR43514">
    <property type="entry name" value="ABC TRANSPORTER I FAMILY MEMBER 10"/>
    <property type="match status" value="1"/>
</dbReference>
<gene>
    <name evidence="5" type="primary">modC</name>
    <name evidence="5" type="ORF">RI845_14910</name>
</gene>
<feature type="domain" description="ABC transporter" evidence="4">
    <location>
        <begin position="2"/>
        <end position="232"/>
    </location>
</feature>
<evidence type="ECO:0000313" key="6">
    <source>
        <dbReference type="Proteomes" id="UP001248581"/>
    </source>
</evidence>
<dbReference type="InterPro" id="IPR003593">
    <property type="entry name" value="AAA+_ATPase"/>
</dbReference>
<name>A0ABY9TJ41_9GAMM</name>
<dbReference type="SUPFAM" id="SSF52540">
    <property type="entry name" value="P-loop containing nucleoside triphosphate hydrolases"/>
    <property type="match status" value="1"/>
</dbReference>
<keyword evidence="3 5" id="KW-0067">ATP-binding</keyword>
<dbReference type="NCBIfam" id="TIGR02142">
    <property type="entry name" value="modC_ABC"/>
    <property type="match status" value="1"/>
</dbReference>
<protein>
    <submittedName>
        <fullName evidence="5">Molybdenum ABC transporter ATP-binding protein</fullName>
    </submittedName>
</protein>
<dbReference type="Gene3D" id="3.40.50.300">
    <property type="entry name" value="P-loop containing nucleotide triphosphate hydrolases"/>
    <property type="match status" value="1"/>
</dbReference>